<keyword evidence="1" id="KW-0808">Transferase</keyword>
<dbReference type="Pfam" id="PF17917">
    <property type="entry name" value="RT_RNaseH"/>
    <property type="match status" value="1"/>
</dbReference>
<dbReference type="InterPro" id="IPR043502">
    <property type="entry name" value="DNA/RNA_pol_sf"/>
</dbReference>
<feature type="domain" description="Reverse transcriptase RNase H-like" evidence="7">
    <location>
        <begin position="56"/>
        <end position="155"/>
    </location>
</feature>
<organism evidence="8 9">
    <name type="scientific">Mucuna pruriens</name>
    <name type="common">Velvet bean</name>
    <name type="synonym">Dolichos pruriens</name>
    <dbReference type="NCBI Taxonomy" id="157652"/>
    <lineage>
        <taxon>Eukaryota</taxon>
        <taxon>Viridiplantae</taxon>
        <taxon>Streptophyta</taxon>
        <taxon>Embryophyta</taxon>
        <taxon>Tracheophyta</taxon>
        <taxon>Spermatophyta</taxon>
        <taxon>Magnoliopsida</taxon>
        <taxon>eudicotyledons</taxon>
        <taxon>Gunneridae</taxon>
        <taxon>Pentapetalae</taxon>
        <taxon>rosids</taxon>
        <taxon>fabids</taxon>
        <taxon>Fabales</taxon>
        <taxon>Fabaceae</taxon>
        <taxon>Papilionoideae</taxon>
        <taxon>50 kb inversion clade</taxon>
        <taxon>NPAAA clade</taxon>
        <taxon>indigoferoid/millettioid clade</taxon>
        <taxon>Phaseoleae</taxon>
        <taxon>Mucuna</taxon>
    </lineage>
</organism>
<dbReference type="PANTHER" id="PTHR35046:SF9">
    <property type="entry name" value="RNA-DIRECTED DNA POLYMERASE"/>
    <property type="match status" value="1"/>
</dbReference>
<comment type="caution">
    <text evidence="8">The sequence shown here is derived from an EMBL/GenBank/DDBJ whole genome shotgun (WGS) entry which is preliminary data.</text>
</comment>
<dbReference type="PANTHER" id="PTHR35046">
    <property type="entry name" value="ZINC KNUCKLE (CCHC-TYPE) FAMILY PROTEIN"/>
    <property type="match status" value="1"/>
</dbReference>
<keyword evidence="2" id="KW-0548">Nucleotidyltransferase</keyword>
<dbReference type="SUPFAM" id="SSF56672">
    <property type="entry name" value="DNA/RNA polymerases"/>
    <property type="match status" value="1"/>
</dbReference>
<evidence type="ECO:0000256" key="2">
    <source>
        <dbReference type="ARBA" id="ARBA00022695"/>
    </source>
</evidence>
<evidence type="ECO:0000256" key="1">
    <source>
        <dbReference type="ARBA" id="ARBA00022679"/>
    </source>
</evidence>
<dbReference type="GO" id="GO:0004519">
    <property type="term" value="F:endonuclease activity"/>
    <property type="evidence" value="ECO:0007669"/>
    <property type="project" value="UniProtKB-KW"/>
</dbReference>
<gene>
    <name evidence="8" type="primary">pol</name>
    <name evidence="8" type="ORF">CR513_38445</name>
</gene>
<name>A0A371FRL1_MUCPR</name>
<sequence>MSNVRSFHELTTFYKRFVKDFSTLSIPLNEIIKMDKKAFQALKDRLSNALILAFTNFHKSFELECDASNVGVGAVLLQEGHPIAFFNEKLKGAQLNYPMYDKELYTLIKALQVWLHYLLSNEFVIHIDHESLKHLRGQHKLNKRHAKWIEFLEKFPYTQFLSIKCSQKHPFQVPIRHIKYDLSLAMLETKLVGFESLKDLYVGMLTSRRPINFAPTQPMEASLGMKELLVREAHEGGLMGHFREQKTYETLHENFY</sequence>
<proteinExistence type="predicted"/>
<keyword evidence="5" id="KW-0378">Hydrolase</keyword>
<dbReference type="InterPro" id="IPR043128">
    <property type="entry name" value="Rev_trsase/Diguanyl_cyclase"/>
</dbReference>
<reference evidence="8" key="1">
    <citation type="submission" date="2018-05" db="EMBL/GenBank/DDBJ databases">
        <title>Draft genome of Mucuna pruriens seed.</title>
        <authorList>
            <person name="Nnadi N.E."/>
            <person name="Vos R."/>
            <person name="Hasami M.H."/>
            <person name="Devisetty U.K."/>
            <person name="Aguiy J.C."/>
        </authorList>
    </citation>
    <scope>NUCLEOTIDE SEQUENCE [LARGE SCALE GENOMIC DNA]</scope>
    <source>
        <strain evidence="8">JCA_2017</strain>
    </source>
</reference>
<keyword evidence="9" id="KW-1185">Reference proteome</keyword>
<dbReference type="AlphaFoldDB" id="A0A371FRL1"/>
<evidence type="ECO:0000256" key="5">
    <source>
        <dbReference type="ARBA" id="ARBA00022801"/>
    </source>
</evidence>
<evidence type="ECO:0000256" key="6">
    <source>
        <dbReference type="ARBA" id="ARBA00022918"/>
    </source>
</evidence>
<dbReference type="Gene3D" id="3.30.70.270">
    <property type="match status" value="1"/>
</dbReference>
<dbReference type="InterPro" id="IPR041373">
    <property type="entry name" value="RT_RNaseH"/>
</dbReference>
<evidence type="ECO:0000256" key="4">
    <source>
        <dbReference type="ARBA" id="ARBA00022759"/>
    </source>
</evidence>
<dbReference type="Proteomes" id="UP000257109">
    <property type="component" value="Unassembled WGS sequence"/>
</dbReference>
<protein>
    <submittedName>
        <fullName evidence="8">Retrovirus-related Pol polyprotein</fullName>
    </submittedName>
</protein>
<dbReference type="CDD" id="cd09274">
    <property type="entry name" value="RNase_HI_RT_Ty3"/>
    <property type="match status" value="1"/>
</dbReference>
<evidence type="ECO:0000259" key="7">
    <source>
        <dbReference type="Pfam" id="PF17917"/>
    </source>
</evidence>
<accession>A0A371FRL1</accession>
<evidence type="ECO:0000256" key="3">
    <source>
        <dbReference type="ARBA" id="ARBA00022722"/>
    </source>
</evidence>
<keyword evidence="4" id="KW-0255">Endonuclease</keyword>
<evidence type="ECO:0000313" key="9">
    <source>
        <dbReference type="Proteomes" id="UP000257109"/>
    </source>
</evidence>
<dbReference type="OrthoDB" id="1933708at2759"/>
<keyword evidence="3" id="KW-0540">Nuclease</keyword>
<feature type="non-terminal residue" evidence="8">
    <location>
        <position position="1"/>
    </location>
</feature>
<dbReference type="EMBL" id="QJKJ01008062">
    <property type="protein sequence ID" value="RDX80938.1"/>
    <property type="molecule type" value="Genomic_DNA"/>
</dbReference>
<dbReference type="GO" id="GO:0003964">
    <property type="term" value="F:RNA-directed DNA polymerase activity"/>
    <property type="evidence" value="ECO:0007669"/>
    <property type="project" value="UniProtKB-KW"/>
</dbReference>
<evidence type="ECO:0000313" key="8">
    <source>
        <dbReference type="EMBL" id="RDX80938.1"/>
    </source>
</evidence>
<keyword evidence="6" id="KW-0695">RNA-directed DNA polymerase</keyword>
<dbReference type="GO" id="GO:0016787">
    <property type="term" value="F:hydrolase activity"/>
    <property type="evidence" value="ECO:0007669"/>
    <property type="project" value="UniProtKB-KW"/>
</dbReference>